<dbReference type="PANTHER" id="PTHR43863:SF2">
    <property type="entry name" value="MALTASE-GLUCOAMYLASE"/>
    <property type="match status" value="1"/>
</dbReference>
<dbReference type="Pfam" id="PF17137">
    <property type="entry name" value="DUF5110"/>
    <property type="match status" value="1"/>
</dbReference>
<comment type="similarity">
    <text evidence="1 2">Belongs to the glycosyl hydrolase 31 family.</text>
</comment>
<dbReference type="PANTHER" id="PTHR43863">
    <property type="entry name" value="HYDROLASE, PUTATIVE (AFU_ORTHOLOGUE AFUA_1G03140)-RELATED"/>
    <property type="match status" value="1"/>
</dbReference>
<dbReference type="PROSITE" id="PS51318">
    <property type="entry name" value="TAT"/>
    <property type="match status" value="1"/>
</dbReference>
<dbReference type="Pfam" id="PF16990">
    <property type="entry name" value="CBM_35"/>
    <property type="match status" value="1"/>
</dbReference>
<protein>
    <submittedName>
        <fullName evidence="4">Alpha-D-xyloside xylohydrolase</fullName>
        <ecNumber evidence="4">3.2.1.177</ecNumber>
    </submittedName>
</protein>
<sequence length="995" mass="107418">MTSRRDFLRTAGLAVGGAAVGTPPSVQAVETPADYASHTADARTVTVTSTAGQRVRITAYGGHMVRVRHARAGETFFADDRYEMVDPAAHAGLGGTLSVTDGGDALTITTAPADGVKVVLRKSPLRIAFHGKDDDVLLAGEDATRSMTWDGENYSIVRQRFAPPAAGERFVKAGHGFMGRSPRVDRTGEVVAHNYGLAADRSEQSPAIVQLYLSSRGYAVFVNTTFDTTFTFGRDGVYEFAADEHNTPGVRPQMDYFVIRGPRFAQLLDRYTQLTGRPRLPQLGIFGLQMSDKNFPGVSDQTWWVNKITEHRTRGFPLDLQVHDNRWRAGSGGWSGSWFEFDAGRWPDPAAFKRWADENGIITSLDYNRNNSNLMAGWVPGPPPGYSFQPADISGVSENYSVPDWSNPATRAWVWNVFWTRALDPALGFPGDALWLDEPDELGPIPYEAIAANGQRWSELRNAYFLYLAKAVGQEGWDRHVGPGRRPFIFSRGATAGQQRHAHLWTGDTQSTYGEMQQQIRGMLNAGLGGFPYANVDGGGHNGNPIPPDMYRNWVAAWGALSPIWRPHGYGDTATLGQRASRWPTDQPAGESNDFLRYGRLRYTLLPYVYTIAHAAHATGMPMARAMVVDHQDNPQAYSHDQQYMWGPSILVAPVTTGTAGAVQPVWLPAGTTWYNFWSEAKSTGSDSADKQYVTRTGEIIMYVRAGAILPRYRYAQSTKFLDKTHLELDVYTGQDGSFDLHEDDGVSESTRAAVTGVTFTHAGLTVAVRHPAGTYDGAPAVRRYVVRYHGLSAPVGLRVDGGPALPAYTGETAAVLAGSGQVWDAARKILTVVTPPVPVNPGGGVAATIRPIGEPFPAVTGPVAYAAEDAALSGVALGTQHPGYTGHGYADYTDATGDHVEWTVTVPVAGSYILGFRYANGSNADRPLAVTVNGTTATAALPFPPTGGWAVWRSAPLTTSLPAGPVRIRATSTGSGGANLDCLTVAPAAQGRNR</sequence>
<accession>A0A7W7CQW5</accession>
<dbReference type="InterPro" id="IPR013780">
    <property type="entry name" value="Glyco_hydro_b"/>
</dbReference>
<dbReference type="InterPro" id="IPR000322">
    <property type="entry name" value="Glyco_hydro_31_TIM"/>
</dbReference>
<dbReference type="GO" id="GO:0030246">
    <property type="term" value="F:carbohydrate binding"/>
    <property type="evidence" value="ECO:0007669"/>
    <property type="project" value="InterPro"/>
</dbReference>
<dbReference type="Gene3D" id="2.60.40.1180">
    <property type="entry name" value="Golgi alpha-mannosidase II"/>
    <property type="match status" value="2"/>
</dbReference>
<dbReference type="SUPFAM" id="SSF49785">
    <property type="entry name" value="Galactose-binding domain-like"/>
    <property type="match status" value="1"/>
</dbReference>
<dbReference type="InterPro" id="IPR048395">
    <property type="entry name" value="Glyco_hydro_31_C"/>
</dbReference>
<dbReference type="InterPro" id="IPR008979">
    <property type="entry name" value="Galactose-bd-like_sf"/>
</dbReference>
<dbReference type="InterPro" id="IPR011013">
    <property type="entry name" value="Gal_mutarotase_sf_dom"/>
</dbReference>
<dbReference type="EMBL" id="JACHMF010000001">
    <property type="protein sequence ID" value="MBB4693060.1"/>
    <property type="molecule type" value="Genomic_DNA"/>
</dbReference>
<dbReference type="Pfam" id="PF01055">
    <property type="entry name" value="Glyco_hydro_31_2nd"/>
    <property type="match status" value="1"/>
</dbReference>
<dbReference type="EC" id="3.2.1.177" evidence="4"/>
<dbReference type="AlphaFoldDB" id="A0A7W7CQW5"/>
<dbReference type="Pfam" id="PF21365">
    <property type="entry name" value="Glyco_hydro_31_3rd"/>
    <property type="match status" value="1"/>
</dbReference>
<dbReference type="GO" id="GO:0061634">
    <property type="term" value="F:alpha-D-xyloside xylohydrolase"/>
    <property type="evidence" value="ECO:0007669"/>
    <property type="project" value="UniProtKB-EC"/>
</dbReference>
<dbReference type="Proteomes" id="UP000542742">
    <property type="component" value="Unassembled WGS sequence"/>
</dbReference>
<dbReference type="InterPro" id="IPR019546">
    <property type="entry name" value="TAT_signal_bac_arc"/>
</dbReference>
<evidence type="ECO:0000256" key="2">
    <source>
        <dbReference type="RuleBase" id="RU361185"/>
    </source>
</evidence>
<dbReference type="SUPFAM" id="SSF51011">
    <property type="entry name" value="Glycosyl hydrolase domain"/>
    <property type="match status" value="1"/>
</dbReference>
<dbReference type="RefSeq" id="WP_184951721.1">
    <property type="nucleotide sequence ID" value="NZ_BOMC01000083.1"/>
</dbReference>
<dbReference type="Gene3D" id="2.60.40.1760">
    <property type="entry name" value="glycosyl hydrolase (family 31)"/>
    <property type="match status" value="1"/>
</dbReference>
<keyword evidence="5" id="KW-1185">Reference proteome</keyword>
<evidence type="ECO:0000259" key="3">
    <source>
        <dbReference type="PROSITE" id="PS51175"/>
    </source>
</evidence>
<keyword evidence="2 4" id="KW-0326">Glycosidase</keyword>
<dbReference type="InterPro" id="IPR017853">
    <property type="entry name" value="GH"/>
</dbReference>
<evidence type="ECO:0000313" key="4">
    <source>
        <dbReference type="EMBL" id="MBB4693060.1"/>
    </source>
</evidence>
<gene>
    <name evidence="4" type="ORF">BKA14_003208</name>
</gene>
<evidence type="ECO:0000313" key="5">
    <source>
        <dbReference type="Proteomes" id="UP000542742"/>
    </source>
</evidence>
<dbReference type="InterPro" id="IPR005084">
    <property type="entry name" value="CBM6"/>
</dbReference>
<proteinExistence type="inferred from homology"/>
<dbReference type="InterPro" id="IPR006311">
    <property type="entry name" value="TAT_signal"/>
</dbReference>
<name>A0A7W7CQW5_9ACTN</name>
<comment type="caution">
    <text evidence="4">The sequence shown here is derived from an EMBL/GenBank/DDBJ whole genome shotgun (WGS) entry which is preliminary data.</text>
</comment>
<dbReference type="NCBIfam" id="TIGR01409">
    <property type="entry name" value="TAT_signal_seq"/>
    <property type="match status" value="1"/>
</dbReference>
<reference evidence="4 5" key="1">
    <citation type="submission" date="2020-08" db="EMBL/GenBank/DDBJ databases">
        <title>Sequencing the genomes of 1000 actinobacteria strains.</title>
        <authorList>
            <person name="Klenk H.-P."/>
        </authorList>
    </citation>
    <scope>NUCLEOTIDE SEQUENCE [LARGE SCALE GENOMIC DNA]</scope>
    <source>
        <strain evidence="4 5">DSM 45518</strain>
    </source>
</reference>
<dbReference type="Gene3D" id="3.20.20.80">
    <property type="entry name" value="Glycosidases"/>
    <property type="match status" value="1"/>
</dbReference>
<dbReference type="SUPFAM" id="SSF51445">
    <property type="entry name" value="(Trans)glycosidases"/>
    <property type="match status" value="1"/>
</dbReference>
<feature type="domain" description="CBM6" evidence="3">
    <location>
        <begin position="864"/>
        <end position="987"/>
    </location>
</feature>
<organism evidence="4 5">
    <name type="scientific">Paractinoplanes abujensis</name>
    <dbReference type="NCBI Taxonomy" id="882441"/>
    <lineage>
        <taxon>Bacteria</taxon>
        <taxon>Bacillati</taxon>
        <taxon>Actinomycetota</taxon>
        <taxon>Actinomycetes</taxon>
        <taxon>Micromonosporales</taxon>
        <taxon>Micromonosporaceae</taxon>
        <taxon>Paractinoplanes</taxon>
    </lineage>
</organism>
<dbReference type="InterPro" id="IPR051816">
    <property type="entry name" value="Glycosyl_Hydrolase_31"/>
</dbReference>
<dbReference type="InterPro" id="IPR033403">
    <property type="entry name" value="DUF5110"/>
</dbReference>
<dbReference type="CDD" id="cd14752">
    <property type="entry name" value="GH31_N"/>
    <property type="match status" value="1"/>
</dbReference>
<dbReference type="CDD" id="cd04082">
    <property type="entry name" value="CBM35_pectate_lyase-like"/>
    <property type="match status" value="1"/>
</dbReference>
<keyword evidence="2 4" id="KW-0378">Hydrolase</keyword>
<evidence type="ECO:0000256" key="1">
    <source>
        <dbReference type="ARBA" id="ARBA00007806"/>
    </source>
</evidence>
<dbReference type="Gene3D" id="2.60.120.260">
    <property type="entry name" value="Galactose-binding domain-like"/>
    <property type="match status" value="1"/>
</dbReference>
<dbReference type="GO" id="GO:0005975">
    <property type="term" value="P:carbohydrate metabolic process"/>
    <property type="evidence" value="ECO:0007669"/>
    <property type="project" value="InterPro"/>
</dbReference>
<dbReference type="PROSITE" id="PS51175">
    <property type="entry name" value="CBM6"/>
    <property type="match status" value="1"/>
</dbReference>
<dbReference type="SUPFAM" id="SSF74650">
    <property type="entry name" value="Galactose mutarotase-like"/>
    <property type="match status" value="1"/>
</dbReference>